<evidence type="ECO:0000256" key="3">
    <source>
        <dbReference type="ARBA" id="ARBA00023319"/>
    </source>
</evidence>
<dbReference type="SUPFAM" id="SSF48726">
    <property type="entry name" value="Immunoglobulin"/>
    <property type="match status" value="1"/>
</dbReference>
<organism evidence="7 8">
    <name type="scientific">Cyprinodon variegatus</name>
    <name type="common">Sheepshead minnow</name>
    <dbReference type="NCBI Taxonomy" id="28743"/>
    <lineage>
        <taxon>Eukaryota</taxon>
        <taxon>Metazoa</taxon>
        <taxon>Chordata</taxon>
        <taxon>Craniata</taxon>
        <taxon>Vertebrata</taxon>
        <taxon>Euteleostomi</taxon>
        <taxon>Actinopterygii</taxon>
        <taxon>Neopterygii</taxon>
        <taxon>Teleostei</taxon>
        <taxon>Neoteleostei</taxon>
        <taxon>Acanthomorphata</taxon>
        <taxon>Ovalentaria</taxon>
        <taxon>Atherinomorphae</taxon>
        <taxon>Cyprinodontiformes</taxon>
        <taxon>Cyprinodontidae</taxon>
        <taxon>Cyprinodon</taxon>
    </lineage>
</organism>
<dbReference type="InterPro" id="IPR013106">
    <property type="entry name" value="Ig_V-set"/>
</dbReference>
<feature type="domain" description="Ig-like" evidence="6">
    <location>
        <begin position="20"/>
        <end position="126"/>
    </location>
</feature>
<evidence type="ECO:0000259" key="6">
    <source>
        <dbReference type="PROSITE" id="PS50835"/>
    </source>
</evidence>
<dbReference type="Pfam" id="PF07686">
    <property type="entry name" value="V-set"/>
    <property type="match status" value="1"/>
</dbReference>
<proteinExistence type="predicted"/>
<dbReference type="InterPro" id="IPR013783">
    <property type="entry name" value="Ig-like_fold"/>
</dbReference>
<dbReference type="GeneTree" id="ENSGT00940000177636"/>
<reference evidence="7" key="1">
    <citation type="submission" date="2025-08" db="UniProtKB">
        <authorList>
            <consortium name="Ensembl"/>
        </authorList>
    </citation>
    <scope>IDENTIFICATION</scope>
</reference>
<name>A0A3Q2CUH8_CYPVA</name>
<feature type="compositionally biased region" description="Basic and acidic residues" evidence="4">
    <location>
        <begin position="135"/>
        <end position="149"/>
    </location>
</feature>
<comment type="subcellular location">
    <subcellularLocation>
        <location evidence="1">Membrane</location>
    </subcellularLocation>
</comment>
<evidence type="ECO:0000256" key="5">
    <source>
        <dbReference type="SAM" id="SignalP"/>
    </source>
</evidence>
<dbReference type="InterPro" id="IPR007110">
    <property type="entry name" value="Ig-like_dom"/>
</dbReference>
<accession>A0A3Q2CUH8</accession>
<keyword evidence="3" id="KW-0393">Immunoglobulin domain</keyword>
<dbReference type="PANTHER" id="PTHR24100:SF151">
    <property type="entry name" value="ICOS LIGAND"/>
    <property type="match status" value="1"/>
</dbReference>
<feature type="region of interest" description="Disordered" evidence="4">
    <location>
        <begin position="117"/>
        <end position="149"/>
    </location>
</feature>
<dbReference type="Gene3D" id="2.60.40.10">
    <property type="entry name" value="Immunoglobulins"/>
    <property type="match status" value="1"/>
</dbReference>
<dbReference type="AlphaFoldDB" id="A0A3Q2CUH8"/>
<keyword evidence="5" id="KW-0732">Signal</keyword>
<protein>
    <recommendedName>
        <fullName evidence="6">Ig-like domain-containing protein</fullName>
    </recommendedName>
</protein>
<reference evidence="7" key="2">
    <citation type="submission" date="2025-09" db="UniProtKB">
        <authorList>
            <consortium name="Ensembl"/>
        </authorList>
    </citation>
    <scope>IDENTIFICATION</scope>
</reference>
<dbReference type="Ensembl" id="ENSCVAT00000015852.1">
    <property type="protein sequence ID" value="ENSCVAP00000009446.1"/>
    <property type="gene ID" value="ENSCVAG00000011410.1"/>
</dbReference>
<feature type="chain" id="PRO_5018756301" description="Ig-like domain-containing protein" evidence="5">
    <location>
        <begin position="20"/>
        <end position="149"/>
    </location>
</feature>
<dbReference type="GO" id="GO:0050852">
    <property type="term" value="P:T cell receptor signaling pathway"/>
    <property type="evidence" value="ECO:0007669"/>
    <property type="project" value="TreeGrafter"/>
</dbReference>
<keyword evidence="2" id="KW-0472">Membrane</keyword>
<dbReference type="GO" id="GO:0001817">
    <property type="term" value="P:regulation of cytokine production"/>
    <property type="evidence" value="ECO:0007669"/>
    <property type="project" value="TreeGrafter"/>
</dbReference>
<evidence type="ECO:0000313" key="8">
    <source>
        <dbReference type="Proteomes" id="UP000265020"/>
    </source>
</evidence>
<dbReference type="PANTHER" id="PTHR24100">
    <property type="entry name" value="BUTYROPHILIN"/>
    <property type="match status" value="1"/>
</dbReference>
<sequence>KKRQISLLLLVILYFTTRGTEVIRQTVTHGWEVTLPCRAEGYMPLELMEWSRPGTHLQYVVIFRTQSQDLEIPEQRYEGRVELKDKENGDVSLVLKNVTAEDGGTYQCYVKRDTDQTPQIHDSALQKKKKKPKKPLRELFKLHPGEKSY</sequence>
<evidence type="ECO:0000256" key="2">
    <source>
        <dbReference type="ARBA" id="ARBA00023136"/>
    </source>
</evidence>
<evidence type="ECO:0000313" key="7">
    <source>
        <dbReference type="Ensembl" id="ENSCVAP00000009446.1"/>
    </source>
</evidence>
<keyword evidence="8" id="KW-1185">Reference proteome</keyword>
<dbReference type="Proteomes" id="UP000265020">
    <property type="component" value="Unassembled WGS sequence"/>
</dbReference>
<dbReference type="GO" id="GO:0005102">
    <property type="term" value="F:signaling receptor binding"/>
    <property type="evidence" value="ECO:0007669"/>
    <property type="project" value="TreeGrafter"/>
</dbReference>
<feature type="signal peptide" evidence="5">
    <location>
        <begin position="1"/>
        <end position="19"/>
    </location>
</feature>
<evidence type="ECO:0000256" key="4">
    <source>
        <dbReference type="SAM" id="MobiDB-lite"/>
    </source>
</evidence>
<dbReference type="InterPro" id="IPR036179">
    <property type="entry name" value="Ig-like_dom_sf"/>
</dbReference>
<dbReference type="InterPro" id="IPR050504">
    <property type="entry name" value="IgSF_BTN/MOG"/>
</dbReference>
<dbReference type="PROSITE" id="PS50835">
    <property type="entry name" value="IG_LIKE"/>
    <property type="match status" value="1"/>
</dbReference>
<dbReference type="SMART" id="SM00406">
    <property type="entry name" value="IGv"/>
    <property type="match status" value="1"/>
</dbReference>
<dbReference type="GO" id="GO:0009897">
    <property type="term" value="C:external side of plasma membrane"/>
    <property type="evidence" value="ECO:0007669"/>
    <property type="project" value="TreeGrafter"/>
</dbReference>
<evidence type="ECO:0000256" key="1">
    <source>
        <dbReference type="ARBA" id="ARBA00004370"/>
    </source>
</evidence>